<feature type="region of interest" description="Disordered" evidence="1">
    <location>
        <begin position="1"/>
        <end position="30"/>
    </location>
</feature>
<gene>
    <name evidence="2" type="ORF">PGLA2088_LOCUS36955</name>
</gene>
<evidence type="ECO:0000313" key="3">
    <source>
        <dbReference type="Proteomes" id="UP000626109"/>
    </source>
</evidence>
<proteinExistence type="predicted"/>
<name>A0A813KWV5_POLGL</name>
<evidence type="ECO:0000313" key="2">
    <source>
        <dbReference type="EMBL" id="CAE8712265.1"/>
    </source>
</evidence>
<dbReference type="AlphaFoldDB" id="A0A813KWV5"/>
<dbReference type="Proteomes" id="UP000626109">
    <property type="component" value="Unassembled WGS sequence"/>
</dbReference>
<reference evidence="2" key="1">
    <citation type="submission" date="2021-02" db="EMBL/GenBank/DDBJ databases">
        <authorList>
            <person name="Dougan E. K."/>
            <person name="Rhodes N."/>
            <person name="Thang M."/>
            <person name="Chan C."/>
        </authorList>
    </citation>
    <scope>NUCLEOTIDE SEQUENCE</scope>
</reference>
<comment type="caution">
    <text evidence="2">The sequence shown here is derived from an EMBL/GenBank/DDBJ whole genome shotgun (WGS) entry which is preliminary data.</text>
</comment>
<dbReference type="Gene3D" id="3.40.50.1820">
    <property type="entry name" value="alpha/beta hydrolase"/>
    <property type="match status" value="1"/>
</dbReference>
<dbReference type="InterPro" id="IPR029058">
    <property type="entry name" value="AB_hydrolase_fold"/>
</dbReference>
<accession>A0A813KWV5</accession>
<sequence length="295" mass="31755">MRELVANSEEAQEEGCAEQESSEDEEARVNGMAARQMPSYPFQPDFELEFDGSRIEVATHLCRGHPRETRAVAIFFPGVHGGVGPCRQPGSHFDEAALYATVARRLTESESACVDCYRCSWPHMRPRMNYAIGGACRVLHHGLLQAVGREEAGRSPSAGGREIRIIFLGHSLGGAVAVHSAKTVAGYLGSHSGTFQGLEQAVVRMAGLCTLNGAMDVSQFEGQSDALADLSSCKALLVSGDADEVVNPEATSSLFEALPGRDKRHLELPGGTHDLFGHKDLLVEELTQFILDCCA</sequence>
<organism evidence="2 3">
    <name type="scientific">Polarella glacialis</name>
    <name type="common">Dinoflagellate</name>
    <dbReference type="NCBI Taxonomy" id="89957"/>
    <lineage>
        <taxon>Eukaryota</taxon>
        <taxon>Sar</taxon>
        <taxon>Alveolata</taxon>
        <taxon>Dinophyceae</taxon>
        <taxon>Suessiales</taxon>
        <taxon>Suessiaceae</taxon>
        <taxon>Polarella</taxon>
    </lineage>
</organism>
<evidence type="ECO:0008006" key="4">
    <source>
        <dbReference type="Google" id="ProtNLM"/>
    </source>
</evidence>
<evidence type="ECO:0000256" key="1">
    <source>
        <dbReference type="SAM" id="MobiDB-lite"/>
    </source>
</evidence>
<protein>
    <recommendedName>
        <fullName evidence="4">Serine aminopeptidase S33 domain-containing protein</fullName>
    </recommendedName>
</protein>
<dbReference type="EMBL" id="CAJNNW010032295">
    <property type="protein sequence ID" value="CAE8712265.1"/>
    <property type="molecule type" value="Genomic_DNA"/>
</dbReference>
<dbReference type="SUPFAM" id="SSF53474">
    <property type="entry name" value="alpha/beta-Hydrolases"/>
    <property type="match status" value="1"/>
</dbReference>
<feature type="compositionally biased region" description="Acidic residues" evidence="1">
    <location>
        <begin position="10"/>
        <end position="26"/>
    </location>
</feature>